<organism evidence="1 2">
    <name type="scientific">Cyclotella atomus</name>
    <dbReference type="NCBI Taxonomy" id="382360"/>
    <lineage>
        <taxon>Eukaryota</taxon>
        <taxon>Sar</taxon>
        <taxon>Stramenopiles</taxon>
        <taxon>Ochrophyta</taxon>
        <taxon>Bacillariophyta</taxon>
        <taxon>Coscinodiscophyceae</taxon>
        <taxon>Thalassiosirophycidae</taxon>
        <taxon>Stephanodiscales</taxon>
        <taxon>Stephanodiscaceae</taxon>
        <taxon>Cyclotella</taxon>
    </lineage>
</organism>
<accession>A0ABD3PTV3</accession>
<dbReference type="PANTHER" id="PTHR33050">
    <property type="entry name" value="REVERSE TRANSCRIPTASE DOMAIN-CONTAINING PROTEIN"/>
    <property type="match status" value="1"/>
</dbReference>
<gene>
    <name evidence="1" type="ORF">ACHAWO_009750</name>
</gene>
<sequence length="1767" mass="197708">MRRNIRSAAAVLHNWGCETVVFPHSRYGGATNALHLVGFTPAVNGSWSGFTHPPNVVRSLRHFWEPAARVRVEVCRSVPPVSPSEVHRVLTFKQSVRSEGLLNVSSTNISVIGPSVFKPGELIRRRLTPSELRRVFDIPMFVDSALDETNCCPDTPVPYESAVSPTVLTSIFRHVWGFIGGFNESEREIERFNESEREIEPVGGFNESEREIEPVFSSVSDYPDAVADLLASGATSDHPLLSTNLEDDDSISSPGPHPRVIFENFDDASTGSVTASDAETLPDLIGRANSTVCSWDLGSDDDSLLPCQPGKAKLEKQLLTDWDGVDDESTCCLLATGGRSTEDTASLTSAGNESFASLATLYSQDSWSDASDSISQASAATLITSAREAKPTLASRETLEAITKATIGLKAVKADDAEVPVYLWNMRIVGEDPEEKKLTALAGFRKFGLCLFWRGLLKDCMARLKDKFGVGWNLMSLRTESGRLSRVGKEKEAMRHLLWHATEASWFEYNRGSKVYHFRFPLRYQKMARDGVPVFFEKPGPSVMQPQPVFNDPDVLARVKPKIEKVIKRRYMARVSSGLKLRSLIKYFAVPKGIDDIRIVYDGTASGLNEAVWAPSFWLPTIDSLVRALDSESWMADRDIGDMFLNFQLHESVWPFAGVDVAPILGENGRISEDRWYFWVRNAMGFKSSPYNSIKMALVAEEVITGDRFDPANPFQWEKVELNIPGTSTYDPAKTWICKVRKDGLSACVLFTFVDDERIVGATREIAWQASSRLAKIQSYLGIQDAARKVGCCLQQPRAWSGAVVHVFPEDGVYVLTSEEKWKRLKEIVDKWLTELELGSVELSHKELLSDRGFLVYVTRAYPVMIPYVKGFHLTAEMWRGNRDEDGWKLPPVRMAESGISGDMDDEDDAVAALSVKKKLVADIPRAPASGKTPPAPRLRDDLLALKELTRSEAPPLRLARPKKIVHVFYGFGDASGKGKGATFQGFRTIHHPSGKPGVATGLRYRVGVWSSDEEDESSNYREFANLVESLEEEAEAGRLTDTEVYLFTDNSTTESAYYKGSSSSKKLHGLILKLHKLQMEFQVIVHLIHVSGKRMIAQGTDGCSRGVLMEGVMAGQDMLSFVDLAKTAIERSPNLLAWIRSWTMQDELEPLTPEQWFVEGHGITGGYHDSHGVWMPTHECSGNIHLWAPQPAVADAMLEELLKARHKRTDTYHVIVVPRLMSPRWRRLFHKVSDLHFVVPAGSDYWPSDMFEPLWIGIVLPFVPYRPWQLKRAPLLVELAGKLCQVCKDSDVSARNILRKLLKLPRRGIFPLAILHDEEGNQWVKQSVREIRLSTGVRGIHAVSPFQCEVCWMRNLENRDPIMTDPRDLRYVQCIRRASLDAMAGRAKSTIESHARKVAEVIRNCKTIGKTPRLEPRGPFPLADPVGMSWAVDLLLKSLISEGRVGEWIQFDTMRDLRGTFTKLWASSPQGIAEGASFSGNASKIRFTSCPSQSEWFGDFLLGAEDRMGYDTKKQLYLSIPVIIELLRVIKEDAADSLNSQSALLYKLGALVCILTAGSLRGHEGFYLDLASTRKHINKGRDGEVPPKVLKKAILTDAECDNLPEVCICLVGKFKGETGENYHSLVLANTSSSGLETRWWVEKLVNVCEAEGQTLGYAFFNADGSPPNSIEYNALVREYLKRIQLQTPELFSMSEDLSRYGISRTFRKSAESRVRKAGIKDEEVKVMNRWRVTEQAKGKRPRRAMVDHYSDARALVSITWRCSYAL</sequence>
<evidence type="ECO:0000313" key="1">
    <source>
        <dbReference type="EMBL" id="KAL3791543.1"/>
    </source>
</evidence>
<dbReference type="Proteomes" id="UP001530400">
    <property type="component" value="Unassembled WGS sequence"/>
</dbReference>
<name>A0ABD3PTV3_9STRA</name>
<protein>
    <submittedName>
        <fullName evidence="1">Uncharacterized protein</fullName>
    </submittedName>
</protein>
<dbReference type="InterPro" id="IPR052055">
    <property type="entry name" value="Hepadnavirus_pol/RT"/>
</dbReference>
<evidence type="ECO:0000313" key="2">
    <source>
        <dbReference type="Proteomes" id="UP001530400"/>
    </source>
</evidence>
<reference evidence="1 2" key="1">
    <citation type="submission" date="2024-10" db="EMBL/GenBank/DDBJ databases">
        <title>Updated reference genomes for cyclostephanoid diatoms.</title>
        <authorList>
            <person name="Roberts W.R."/>
            <person name="Alverson A.J."/>
        </authorList>
    </citation>
    <scope>NUCLEOTIDE SEQUENCE [LARGE SCALE GENOMIC DNA]</scope>
    <source>
        <strain evidence="1 2">AJA010-31</strain>
    </source>
</reference>
<dbReference type="InterPro" id="IPR043502">
    <property type="entry name" value="DNA/RNA_pol_sf"/>
</dbReference>
<dbReference type="EMBL" id="JALLPJ020000461">
    <property type="protein sequence ID" value="KAL3791543.1"/>
    <property type="molecule type" value="Genomic_DNA"/>
</dbReference>
<keyword evidence="2" id="KW-1185">Reference proteome</keyword>
<dbReference type="SUPFAM" id="SSF56672">
    <property type="entry name" value="DNA/RNA polymerases"/>
    <property type="match status" value="1"/>
</dbReference>
<proteinExistence type="predicted"/>
<comment type="caution">
    <text evidence="1">The sequence shown here is derived from an EMBL/GenBank/DDBJ whole genome shotgun (WGS) entry which is preliminary data.</text>
</comment>
<dbReference type="PANTHER" id="PTHR33050:SF7">
    <property type="entry name" value="RIBONUCLEASE H"/>
    <property type="match status" value="1"/>
</dbReference>